<dbReference type="PANTHER" id="PTHR42695:SF5">
    <property type="entry name" value="GLUTAMINE AMIDOTRANSFERASE YLR126C-RELATED"/>
    <property type="match status" value="1"/>
</dbReference>
<keyword evidence="3" id="KW-1185">Reference proteome</keyword>
<dbReference type="InterPro" id="IPR044992">
    <property type="entry name" value="ChyE-like"/>
</dbReference>
<dbReference type="InterPro" id="IPR017926">
    <property type="entry name" value="GATASE"/>
</dbReference>
<keyword evidence="2" id="KW-0378">Hydrolase</keyword>
<organism evidence="2 3">
    <name type="scientific">Streptomyces glycanivorans</name>
    <dbReference type="NCBI Taxonomy" id="3033808"/>
    <lineage>
        <taxon>Bacteria</taxon>
        <taxon>Bacillati</taxon>
        <taxon>Actinomycetota</taxon>
        <taxon>Actinomycetes</taxon>
        <taxon>Kitasatosporales</taxon>
        <taxon>Streptomycetaceae</taxon>
        <taxon>Streptomyces</taxon>
    </lineage>
</organism>
<dbReference type="PROSITE" id="PS51273">
    <property type="entry name" value="GATASE_TYPE_1"/>
    <property type="match status" value="1"/>
</dbReference>
<dbReference type="Proteomes" id="UP001224433">
    <property type="component" value="Chromosome"/>
</dbReference>
<dbReference type="Gene3D" id="3.40.50.880">
    <property type="match status" value="1"/>
</dbReference>
<dbReference type="InterPro" id="IPR029062">
    <property type="entry name" value="Class_I_gatase-like"/>
</dbReference>
<evidence type="ECO:0000313" key="3">
    <source>
        <dbReference type="Proteomes" id="UP001224433"/>
    </source>
</evidence>
<dbReference type="EC" id="3.4.-.-" evidence="2"/>
<dbReference type="EMBL" id="CP120983">
    <property type="protein sequence ID" value="WLQ69034.1"/>
    <property type="molecule type" value="Genomic_DNA"/>
</dbReference>
<name>A0ABY9JPR7_9ACTN</name>
<reference evidence="2 3" key="1">
    <citation type="submission" date="2023-03" db="EMBL/GenBank/DDBJ databases">
        <title>Isolation and description of six Streptomyces strains from soil environments, able to metabolize different microbial glucans.</title>
        <authorList>
            <person name="Widen T."/>
            <person name="Larsbrink J."/>
        </authorList>
    </citation>
    <scope>NUCLEOTIDE SEQUENCE [LARGE SCALE GENOMIC DNA]</scope>
    <source>
        <strain evidence="2 3">Alt3</strain>
    </source>
</reference>
<dbReference type="RefSeq" id="WP_147964102.1">
    <property type="nucleotide sequence ID" value="NZ_CP120983.1"/>
</dbReference>
<gene>
    <name evidence="2" type="ORF">P8A20_23980</name>
</gene>
<evidence type="ECO:0000259" key="1">
    <source>
        <dbReference type="Pfam" id="PF00117"/>
    </source>
</evidence>
<evidence type="ECO:0000313" key="2">
    <source>
        <dbReference type="EMBL" id="WLQ69034.1"/>
    </source>
</evidence>
<protein>
    <submittedName>
        <fullName evidence="2">Type 1 glutamine amidotransferase</fullName>
        <ecNumber evidence="2">3.4.-.-</ecNumber>
    </submittedName>
</protein>
<sequence length="248" mass="26214">MGGTATAATALVIRNGPGDGPGRWKGWLEERGVAVRVVPAHEGAPLPGRLEHQALVVLGGCYLPDDDARAPWLPATRTLVRQALAGRTPFFGICLGGQMLAQVAGGEVRGEYGTPEFGSTRLGLRPEAGDDPLFQGLPAHPRAIENHVDAVTALPPGAHWLAHSDDCPYQAFRVGPSAWGTQFHPEATAAGVLRWDPVRLSRHGAPAPEVLHARALRDEPATTAVWRTVAHRFADVVTSAAVGAGRSR</sequence>
<dbReference type="CDD" id="cd01741">
    <property type="entry name" value="GATase1_1"/>
    <property type="match status" value="1"/>
</dbReference>
<dbReference type="GO" id="GO:0016787">
    <property type="term" value="F:hydrolase activity"/>
    <property type="evidence" value="ECO:0007669"/>
    <property type="project" value="UniProtKB-KW"/>
</dbReference>
<accession>A0ABY9JPR7</accession>
<proteinExistence type="predicted"/>
<dbReference type="PANTHER" id="PTHR42695">
    <property type="entry name" value="GLUTAMINE AMIDOTRANSFERASE YLR126C-RELATED"/>
    <property type="match status" value="1"/>
</dbReference>
<dbReference type="Pfam" id="PF00117">
    <property type="entry name" value="GATase"/>
    <property type="match status" value="1"/>
</dbReference>
<feature type="domain" description="Glutamine amidotransferase" evidence="1">
    <location>
        <begin position="28"/>
        <end position="188"/>
    </location>
</feature>
<keyword evidence="2" id="KW-0315">Glutamine amidotransferase</keyword>
<dbReference type="SUPFAM" id="SSF52317">
    <property type="entry name" value="Class I glutamine amidotransferase-like"/>
    <property type="match status" value="1"/>
</dbReference>